<dbReference type="KEGG" id="psl:Psta_1725"/>
<protein>
    <recommendedName>
        <fullName evidence="1 2">Malonyl CoA-acyl carrier protein transacylase</fullName>
        <ecNumber evidence="2">2.3.1.39</ecNumber>
    </recommendedName>
</protein>
<organism evidence="5 6">
    <name type="scientific">Pirellula staleyi (strain ATCC 27377 / DSM 6068 / ICPB 4128)</name>
    <name type="common">Pirella staleyi</name>
    <dbReference type="NCBI Taxonomy" id="530564"/>
    <lineage>
        <taxon>Bacteria</taxon>
        <taxon>Pseudomonadati</taxon>
        <taxon>Planctomycetota</taxon>
        <taxon>Planctomycetia</taxon>
        <taxon>Pirellulales</taxon>
        <taxon>Pirellulaceae</taxon>
        <taxon>Pirellula</taxon>
    </lineage>
</organism>
<dbReference type="SMART" id="SM00827">
    <property type="entry name" value="PKS_AT"/>
    <property type="match status" value="1"/>
</dbReference>
<feature type="domain" description="Malonyl-CoA:ACP transacylase (MAT)" evidence="4">
    <location>
        <begin position="10"/>
        <end position="306"/>
    </location>
</feature>
<dbReference type="EMBL" id="CP001848">
    <property type="protein sequence ID" value="ADB16400.1"/>
    <property type="molecule type" value="Genomic_DNA"/>
</dbReference>
<name>D2QYU5_PIRSD</name>
<comment type="similarity">
    <text evidence="2">Belongs to the fabD family.</text>
</comment>
<dbReference type="GO" id="GO:0004314">
    <property type="term" value="F:[acyl-carrier-protein] S-malonyltransferase activity"/>
    <property type="evidence" value="ECO:0007669"/>
    <property type="project" value="UniProtKB-EC"/>
</dbReference>
<dbReference type="EC" id="2.3.1.39" evidence="2"/>
<dbReference type="Proteomes" id="UP000001887">
    <property type="component" value="Chromosome"/>
</dbReference>
<dbReference type="AlphaFoldDB" id="D2QYU5"/>
<dbReference type="InterPro" id="IPR014043">
    <property type="entry name" value="Acyl_transferase_dom"/>
</dbReference>
<dbReference type="STRING" id="530564.Psta_1725"/>
<sequence>MTGLSKIAFLFPGQGAQTVGMGRLLVDASAAARDLYARAASVLGYDLLALCLEGPAEKLDSTVYSQPALFVTSLAAVEVLRERSPDVVSGCAAAAGLSLGEYTALVFAGAMSFDDGLKLVQLRGSAMQAAADAVSSGMVSILGMDREKIDKLCEDARAEGEVLQVANLLCPGNIVVSGHKSACARVAEMATAAGAMKTIPLSVAGAFHTPLMQPAVAQLREALASVAITSPRIPVVSNVDAGVHSDPNELRDLLVQQVVSPVRWEDSQRWLLAEGYAPFWEVGPGRVLRGLLKRIDRKAESDGVDC</sequence>
<dbReference type="eggNOG" id="COG0331">
    <property type="taxonomic scope" value="Bacteria"/>
</dbReference>
<evidence type="ECO:0000259" key="4">
    <source>
        <dbReference type="SMART" id="SM00827"/>
    </source>
</evidence>
<dbReference type="InterPro" id="IPR052760">
    <property type="entry name" value="Mitochondrial_malonyltrans"/>
</dbReference>
<proteinExistence type="inferred from homology"/>
<dbReference type="InterPro" id="IPR016036">
    <property type="entry name" value="Malonyl_transacylase_ACP-bd"/>
</dbReference>
<dbReference type="SUPFAM" id="SSF52151">
    <property type="entry name" value="FabD/lysophospholipase-like"/>
    <property type="match status" value="1"/>
</dbReference>
<dbReference type="SUPFAM" id="SSF55048">
    <property type="entry name" value="Probable ACP-binding domain of malonyl-CoA ACP transacylase"/>
    <property type="match status" value="1"/>
</dbReference>
<evidence type="ECO:0000256" key="3">
    <source>
        <dbReference type="PIRSR" id="PIRSR000446-1"/>
    </source>
</evidence>
<evidence type="ECO:0000313" key="5">
    <source>
        <dbReference type="EMBL" id="ADB16400.1"/>
    </source>
</evidence>
<dbReference type="InterPro" id="IPR016035">
    <property type="entry name" value="Acyl_Trfase/lysoPLipase"/>
</dbReference>
<keyword evidence="2" id="KW-0012">Acyltransferase</keyword>
<dbReference type="PANTHER" id="PTHR47170:SF2">
    <property type="entry name" value="MALONYL-COA:ACP TRANSACYLASE (MAT) DOMAIN-CONTAINING PROTEIN"/>
    <property type="match status" value="1"/>
</dbReference>
<gene>
    <name evidence="5" type="ordered locus">Psta_1725</name>
</gene>
<evidence type="ECO:0000256" key="1">
    <source>
        <dbReference type="ARBA" id="ARBA00018953"/>
    </source>
</evidence>
<accession>D2QYU5</accession>
<dbReference type="Gene3D" id="3.30.70.250">
    <property type="entry name" value="Malonyl-CoA ACP transacylase, ACP-binding"/>
    <property type="match status" value="1"/>
</dbReference>
<evidence type="ECO:0000313" key="6">
    <source>
        <dbReference type="Proteomes" id="UP000001887"/>
    </source>
</evidence>
<dbReference type="InterPro" id="IPR004410">
    <property type="entry name" value="Malonyl_CoA-ACP_transAc_FabD"/>
</dbReference>
<dbReference type="Gene3D" id="3.40.366.10">
    <property type="entry name" value="Malonyl-Coenzyme A Acyl Carrier Protein, domain 2"/>
    <property type="match status" value="1"/>
</dbReference>
<feature type="active site" evidence="3">
    <location>
        <position position="98"/>
    </location>
</feature>
<reference evidence="5 6" key="1">
    <citation type="journal article" date="2009" name="Stand. Genomic Sci.">
        <title>Complete genome sequence of Pirellula staleyi type strain (ATCC 27377).</title>
        <authorList>
            <person name="Clum A."/>
            <person name="Tindall B.J."/>
            <person name="Sikorski J."/>
            <person name="Ivanova N."/>
            <person name="Mavrommatis K."/>
            <person name="Lucas S."/>
            <person name="Glavina del Rio T."/>
            <person name="Nolan M."/>
            <person name="Chen F."/>
            <person name="Tice H."/>
            <person name="Pitluck S."/>
            <person name="Cheng J.F."/>
            <person name="Chertkov O."/>
            <person name="Brettin T."/>
            <person name="Han C."/>
            <person name="Detter J.C."/>
            <person name="Kuske C."/>
            <person name="Bruce D."/>
            <person name="Goodwin L."/>
            <person name="Ovchinikova G."/>
            <person name="Pati A."/>
            <person name="Mikhailova N."/>
            <person name="Chen A."/>
            <person name="Palaniappan K."/>
            <person name="Land M."/>
            <person name="Hauser L."/>
            <person name="Chang Y.J."/>
            <person name="Jeffries C.D."/>
            <person name="Chain P."/>
            <person name="Rohde M."/>
            <person name="Goker M."/>
            <person name="Bristow J."/>
            <person name="Eisen J.A."/>
            <person name="Markowitz V."/>
            <person name="Hugenholtz P."/>
            <person name="Kyrpides N.C."/>
            <person name="Klenk H.P."/>
            <person name="Lapidus A."/>
        </authorList>
    </citation>
    <scope>NUCLEOTIDE SEQUENCE [LARGE SCALE GENOMIC DNA]</scope>
    <source>
        <strain evidence="6">ATCC 27377 / DSM 6068 / ICPB 4128</strain>
    </source>
</reference>
<keyword evidence="6" id="KW-1185">Reference proteome</keyword>
<dbReference type="InterPro" id="IPR024925">
    <property type="entry name" value="Malonyl_CoA-ACP_transAc"/>
</dbReference>
<keyword evidence="2" id="KW-0808">Transferase</keyword>
<evidence type="ECO:0000256" key="2">
    <source>
        <dbReference type="PIRNR" id="PIRNR000446"/>
    </source>
</evidence>
<dbReference type="HOGENOM" id="CLU_030558_2_0_0"/>
<dbReference type="InterPro" id="IPR001227">
    <property type="entry name" value="Ac_transferase_dom_sf"/>
</dbReference>
<dbReference type="NCBIfam" id="TIGR00128">
    <property type="entry name" value="fabD"/>
    <property type="match status" value="1"/>
</dbReference>
<feature type="active site" evidence="3">
    <location>
        <position position="208"/>
    </location>
</feature>
<comment type="catalytic activity">
    <reaction evidence="2">
        <text>holo-[ACP] + malonyl-CoA = malonyl-[ACP] + CoA</text>
        <dbReference type="Rhea" id="RHEA:41792"/>
        <dbReference type="Rhea" id="RHEA-COMP:9623"/>
        <dbReference type="Rhea" id="RHEA-COMP:9685"/>
        <dbReference type="ChEBI" id="CHEBI:57287"/>
        <dbReference type="ChEBI" id="CHEBI:57384"/>
        <dbReference type="ChEBI" id="CHEBI:64479"/>
        <dbReference type="ChEBI" id="CHEBI:78449"/>
        <dbReference type="EC" id="2.3.1.39"/>
    </reaction>
</comment>
<dbReference type="PANTHER" id="PTHR47170">
    <property type="entry name" value="MALONYL-COA ACP TRANSACYLASE, ACP-BINDING"/>
    <property type="match status" value="1"/>
</dbReference>
<dbReference type="PIRSF" id="PIRSF000446">
    <property type="entry name" value="Mct"/>
    <property type="match status" value="1"/>
</dbReference>
<dbReference type="Pfam" id="PF00698">
    <property type="entry name" value="Acyl_transf_1"/>
    <property type="match status" value="1"/>
</dbReference>